<gene>
    <name evidence="2" type="ORF">EZI54_08990</name>
</gene>
<dbReference type="EMBL" id="SJDL01000011">
    <property type="protein sequence ID" value="TBW56426.1"/>
    <property type="molecule type" value="Genomic_DNA"/>
</dbReference>
<dbReference type="Pfam" id="PF11249">
    <property type="entry name" value="DUF3047"/>
    <property type="match status" value="1"/>
</dbReference>
<feature type="chain" id="PRO_5045463954" evidence="1">
    <location>
        <begin position="23"/>
        <end position="236"/>
    </location>
</feature>
<dbReference type="InterPro" id="IPR021409">
    <property type="entry name" value="DUF3047"/>
</dbReference>
<sequence>MTIVRGTLLVAALALAAGPAPADTLQPFSTMSSLDDGWAPLEFPSIKKHSQYQLVTDDGTQVIRAQSQGGASGLIARIHIEPGEKLTLHWRWKVSNIYQTGNARKKDGDDYPARIYVAFAFEPDKAGFFERVKRKAAELIYGEKLPGNALNYIWANKLPVNTVIANPFTDRTQMIAVRSGPEQAGQWVTETQDIVADYKRAFGEAPPPIVGIGIMTDADNTGESATAWYGDITLER</sequence>
<keyword evidence="1" id="KW-0732">Signal</keyword>
<organism evidence="2 3">
    <name type="scientific">Marinobacter halodurans</name>
    <dbReference type="NCBI Taxonomy" id="2528979"/>
    <lineage>
        <taxon>Bacteria</taxon>
        <taxon>Pseudomonadati</taxon>
        <taxon>Pseudomonadota</taxon>
        <taxon>Gammaproteobacteria</taxon>
        <taxon>Pseudomonadales</taxon>
        <taxon>Marinobacteraceae</taxon>
        <taxon>Marinobacter</taxon>
    </lineage>
</organism>
<proteinExistence type="predicted"/>
<comment type="caution">
    <text evidence="2">The sequence shown here is derived from an EMBL/GenBank/DDBJ whole genome shotgun (WGS) entry which is preliminary data.</text>
</comment>
<reference evidence="2 3" key="1">
    <citation type="submission" date="2019-02" db="EMBL/GenBank/DDBJ databases">
        <title>Marinobacter halodurans sp. nov., a marine bacterium isolated from sea tidal flat.</title>
        <authorList>
            <person name="Yoo Y."/>
            <person name="Lee D.W."/>
            <person name="Kim B.S."/>
            <person name="Kim J.-J."/>
        </authorList>
    </citation>
    <scope>NUCLEOTIDE SEQUENCE [LARGE SCALE GENOMIC DNA]</scope>
    <source>
        <strain evidence="2 3">YJ-S3-2</strain>
    </source>
</reference>
<evidence type="ECO:0000313" key="3">
    <source>
        <dbReference type="Proteomes" id="UP000313645"/>
    </source>
</evidence>
<evidence type="ECO:0000313" key="2">
    <source>
        <dbReference type="EMBL" id="TBW56426.1"/>
    </source>
</evidence>
<feature type="signal peptide" evidence="1">
    <location>
        <begin position="1"/>
        <end position="22"/>
    </location>
</feature>
<protein>
    <submittedName>
        <fullName evidence="2">DUF3047 domain-containing protein</fullName>
    </submittedName>
</protein>
<dbReference type="Proteomes" id="UP000313645">
    <property type="component" value="Unassembled WGS sequence"/>
</dbReference>
<accession>A0ABY1ZL49</accession>
<dbReference type="RefSeq" id="WP_131481152.1">
    <property type="nucleotide sequence ID" value="NZ_SJDL01000011.1"/>
</dbReference>
<name>A0ABY1ZL49_9GAMM</name>
<evidence type="ECO:0000256" key="1">
    <source>
        <dbReference type="SAM" id="SignalP"/>
    </source>
</evidence>
<keyword evidence="3" id="KW-1185">Reference proteome</keyword>